<name>A0A2S7IQB1_9BACT</name>
<evidence type="ECO:0000313" key="2">
    <source>
        <dbReference type="EMBL" id="PQA59907.1"/>
    </source>
</evidence>
<gene>
    <name evidence="2" type="ORF">C5O19_09875</name>
</gene>
<keyword evidence="1" id="KW-0812">Transmembrane</keyword>
<dbReference type="AlphaFoldDB" id="A0A2S7IQB1"/>
<proteinExistence type="predicted"/>
<keyword evidence="1" id="KW-0472">Membrane</keyword>
<keyword evidence="3" id="KW-1185">Reference proteome</keyword>
<keyword evidence="1" id="KW-1133">Transmembrane helix</keyword>
<feature type="transmembrane region" description="Helical" evidence="1">
    <location>
        <begin position="21"/>
        <end position="39"/>
    </location>
</feature>
<organism evidence="2 3">
    <name type="scientific">Siphonobacter curvatus</name>
    <dbReference type="NCBI Taxonomy" id="2094562"/>
    <lineage>
        <taxon>Bacteria</taxon>
        <taxon>Pseudomonadati</taxon>
        <taxon>Bacteroidota</taxon>
        <taxon>Cytophagia</taxon>
        <taxon>Cytophagales</taxon>
        <taxon>Cytophagaceae</taxon>
        <taxon>Siphonobacter</taxon>
    </lineage>
</organism>
<accession>A0A2S7IQB1</accession>
<evidence type="ECO:0000256" key="1">
    <source>
        <dbReference type="SAM" id="Phobius"/>
    </source>
</evidence>
<evidence type="ECO:0000313" key="3">
    <source>
        <dbReference type="Proteomes" id="UP000239590"/>
    </source>
</evidence>
<protein>
    <submittedName>
        <fullName evidence="2">Uncharacterized protein</fullName>
    </submittedName>
</protein>
<comment type="caution">
    <text evidence="2">The sequence shown here is derived from an EMBL/GenBank/DDBJ whole genome shotgun (WGS) entry which is preliminary data.</text>
</comment>
<sequence length="71" mass="7894">MERKTLRANLLIVQPAQAGRMIAAVGVALGLLVGLHYFISEHRFERNNAAKVIHHQSGVQQHVAMALKKVR</sequence>
<dbReference type="Proteomes" id="UP000239590">
    <property type="component" value="Unassembled WGS sequence"/>
</dbReference>
<dbReference type="EMBL" id="PTRA01000001">
    <property type="protein sequence ID" value="PQA59907.1"/>
    <property type="molecule type" value="Genomic_DNA"/>
</dbReference>
<reference evidence="3" key="1">
    <citation type="submission" date="2018-02" db="EMBL/GenBank/DDBJ databases">
        <title>Genome sequencing of Solimonas sp. HR-BB.</title>
        <authorList>
            <person name="Lee Y."/>
            <person name="Jeon C.O."/>
        </authorList>
    </citation>
    <scope>NUCLEOTIDE SEQUENCE [LARGE SCALE GENOMIC DNA]</scope>
    <source>
        <strain evidence="3">HR-U</strain>
    </source>
</reference>